<keyword evidence="1 4" id="KW-0808">Transferase</keyword>
<feature type="domain" description="N-acetyltransferase" evidence="3">
    <location>
        <begin position="3"/>
        <end position="163"/>
    </location>
</feature>
<evidence type="ECO:0000256" key="1">
    <source>
        <dbReference type="ARBA" id="ARBA00022679"/>
    </source>
</evidence>
<reference evidence="4 5" key="1">
    <citation type="journal article" date="2008" name="Proc. Natl. Acad. Sci. U.S.A.">
        <title>Niche adaptation and genome expansion in the chlorophyll d-producing cyanobacterium Acaryochloris marina.</title>
        <authorList>
            <person name="Swingley W.D."/>
            <person name="Chen M."/>
            <person name="Cheung P.C."/>
            <person name="Conrad A.L."/>
            <person name="Dejesa L.C."/>
            <person name="Hao J."/>
            <person name="Honchak B.M."/>
            <person name="Karbach L.E."/>
            <person name="Kurdoglu A."/>
            <person name="Lahiri S."/>
            <person name="Mastrian S.D."/>
            <person name="Miyashita H."/>
            <person name="Page L."/>
            <person name="Ramakrishna P."/>
            <person name="Satoh S."/>
            <person name="Sattley W.M."/>
            <person name="Shimada Y."/>
            <person name="Taylor H.L."/>
            <person name="Tomo T."/>
            <person name="Tsuchiya T."/>
            <person name="Wang Z.T."/>
            <person name="Raymond J."/>
            <person name="Mimuro M."/>
            <person name="Blankenship R.E."/>
            <person name="Touchman J.W."/>
        </authorList>
    </citation>
    <scope>NUCLEOTIDE SEQUENCE [LARGE SCALE GENOMIC DNA]</scope>
    <source>
        <strain evidence="5">MBIC 11017</strain>
    </source>
</reference>
<dbReference type="PROSITE" id="PS51186">
    <property type="entry name" value="GNAT"/>
    <property type="match status" value="1"/>
</dbReference>
<keyword evidence="5" id="KW-1185">Reference proteome</keyword>
<dbReference type="Proteomes" id="UP000000268">
    <property type="component" value="Chromosome"/>
</dbReference>
<dbReference type="InterPro" id="IPR000182">
    <property type="entry name" value="GNAT_dom"/>
</dbReference>
<evidence type="ECO:0000313" key="4">
    <source>
        <dbReference type="EMBL" id="ABW26963.1"/>
    </source>
</evidence>
<evidence type="ECO:0000259" key="3">
    <source>
        <dbReference type="PROSITE" id="PS51186"/>
    </source>
</evidence>
<dbReference type="EMBL" id="CP000828">
    <property type="protein sequence ID" value="ABW26963.1"/>
    <property type="molecule type" value="Genomic_DNA"/>
</dbReference>
<dbReference type="OrthoDB" id="9794566at2"/>
<dbReference type="SUPFAM" id="SSF55729">
    <property type="entry name" value="Acyl-CoA N-acyltransferases (Nat)"/>
    <property type="match status" value="1"/>
</dbReference>
<dbReference type="HOGENOM" id="CLU_013985_23_1_3"/>
<accession>B0CEJ7</accession>
<dbReference type="STRING" id="329726.AM1_1946"/>
<dbReference type="InterPro" id="IPR016181">
    <property type="entry name" value="Acyl_CoA_acyltransferase"/>
</dbReference>
<dbReference type="Pfam" id="PF00583">
    <property type="entry name" value="Acetyltransf_1"/>
    <property type="match status" value="1"/>
</dbReference>
<dbReference type="Gene3D" id="3.40.630.30">
    <property type="match status" value="1"/>
</dbReference>
<proteinExistence type="predicted"/>
<dbReference type="eggNOG" id="COG0456">
    <property type="taxonomic scope" value="Bacteria"/>
</dbReference>
<dbReference type="RefSeq" id="WP_012162461.1">
    <property type="nucleotide sequence ID" value="NC_009925.1"/>
</dbReference>
<dbReference type="CDD" id="cd04301">
    <property type="entry name" value="NAT_SF"/>
    <property type="match status" value="1"/>
</dbReference>
<dbReference type="InterPro" id="IPR050680">
    <property type="entry name" value="YpeA/RimI_acetyltransf"/>
</dbReference>
<dbReference type="GO" id="GO:0016747">
    <property type="term" value="F:acyltransferase activity, transferring groups other than amino-acyl groups"/>
    <property type="evidence" value="ECO:0007669"/>
    <property type="project" value="InterPro"/>
</dbReference>
<dbReference type="PANTHER" id="PTHR43420:SF44">
    <property type="entry name" value="ACETYLTRANSFERASE YPEA"/>
    <property type="match status" value="1"/>
</dbReference>
<dbReference type="AlphaFoldDB" id="B0CEJ7"/>
<sequence length="201" mass="22223">MLVEVSPLQAPDLADAVALDLQIFGGWWSLQGYQQEVDRLSSTLVGLKVHQEGSNPTIPDDGTASLPSLVGIGCLWRVEDEAHITMLGIHPQYQGRGLGQALLTSLLTLARMEQANRATLEVNVANSAAVKLYQKLGFKTAGRRPHYYDNGEDALILWQGSLQTLQFQQSLEEWQRDTEHRLAQWGCTSLNLIWGEPKASS</sequence>
<evidence type="ECO:0000313" key="5">
    <source>
        <dbReference type="Proteomes" id="UP000000268"/>
    </source>
</evidence>
<dbReference type="KEGG" id="amr:AM1_1946"/>
<dbReference type="PANTHER" id="PTHR43420">
    <property type="entry name" value="ACETYLTRANSFERASE"/>
    <property type="match status" value="1"/>
</dbReference>
<gene>
    <name evidence="4" type="primary">rimI</name>
    <name evidence="4" type="ordered locus">AM1_1946</name>
</gene>
<organism evidence="4 5">
    <name type="scientific">Acaryochloris marina (strain MBIC 11017)</name>
    <dbReference type="NCBI Taxonomy" id="329726"/>
    <lineage>
        <taxon>Bacteria</taxon>
        <taxon>Bacillati</taxon>
        <taxon>Cyanobacteriota</taxon>
        <taxon>Cyanophyceae</taxon>
        <taxon>Acaryochloridales</taxon>
        <taxon>Acaryochloridaceae</taxon>
        <taxon>Acaryochloris</taxon>
    </lineage>
</organism>
<evidence type="ECO:0000256" key="2">
    <source>
        <dbReference type="ARBA" id="ARBA00023315"/>
    </source>
</evidence>
<keyword evidence="2" id="KW-0012">Acyltransferase</keyword>
<protein>
    <submittedName>
        <fullName evidence="4">Ribosomal-protein-alanine acetyltransferase</fullName>
    </submittedName>
</protein>
<name>B0CEJ7_ACAM1</name>